<dbReference type="GO" id="GO:0003677">
    <property type="term" value="F:DNA binding"/>
    <property type="evidence" value="ECO:0007669"/>
    <property type="project" value="InterPro"/>
</dbReference>
<dbReference type="STRING" id="1265846.PROCOU_14003"/>
<dbReference type="Pfam" id="PF13443">
    <property type="entry name" value="HTH_26"/>
    <property type="match status" value="1"/>
</dbReference>
<dbReference type="SMART" id="SM00530">
    <property type="entry name" value="HTH_XRE"/>
    <property type="match status" value="1"/>
</dbReference>
<keyword evidence="3" id="KW-1185">Reference proteome</keyword>
<comment type="caution">
    <text evidence="2">The sequence shown here is derived from an EMBL/GenBank/DDBJ whole genome shotgun (WGS) entry which is preliminary data.</text>
</comment>
<dbReference type="EMBL" id="SNZK01000001">
    <property type="protein sequence ID" value="TDR55096.1"/>
    <property type="molecule type" value="Genomic_DNA"/>
</dbReference>
<dbReference type="OrthoDB" id="5190137at2"/>
<gene>
    <name evidence="2" type="ORF">DFP96_10122</name>
</gene>
<evidence type="ECO:0000259" key="1">
    <source>
        <dbReference type="PROSITE" id="PS50943"/>
    </source>
</evidence>
<name>A0A4V3DQ77_9LIST</name>
<sequence length="115" mass="13498">MSTFDRVKKLCADRGISIQDLARNLDMGVNIIYKWKDKIPSGENLQKVADYFNVSVDYLLGRTENKYLSAQLEELINDRELNAWLYDMIENRPEDIKRVKEIMDIMVANSKDHEK</sequence>
<dbReference type="InterPro" id="IPR001387">
    <property type="entry name" value="Cro/C1-type_HTH"/>
</dbReference>
<dbReference type="SUPFAM" id="SSF47413">
    <property type="entry name" value="lambda repressor-like DNA-binding domains"/>
    <property type="match status" value="1"/>
</dbReference>
<accession>A0A4V3DQ77</accession>
<dbReference type="PROSITE" id="PS50943">
    <property type="entry name" value="HTH_CROC1"/>
    <property type="match status" value="1"/>
</dbReference>
<dbReference type="Proteomes" id="UP000295558">
    <property type="component" value="Unassembled WGS sequence"/>
</dbReference>
<evidence type="ECO:0000313" key="3">
    <source>
        <dbReference type="Proteomes" id="UP000295558"/>
    </source>
</evidence>
<dbReference type="AlphaFoldDB" id="A0A4V3DQ77"/>
<evidence type="ECO:0000313" key="2">
    <source>
        <dbReference type="EMBL" id="TDR55096.1"/>
    </source>
</evidence>
<organism evidence="2 3">
    <name type="scientific">Listeria rocourtiae</name>
    <dbReference type="NCBI Taxonomy" id="647910"/>
    <lineage>
        <taxon>Bacteria</taxon>
        <taxon>Bacillati</taxon>
        <taxon>Bacillota</taxon>
        <taxon>Bacilli</taxon>
        <taxon>Bacillales</taxon>
        <taxon>Listeriaceae</taxon>
        <taxon>Listeria</taxon>
    </lineage>
</organism>
<dbReference type="InterPro" id="IPR010982">
    <property type="entry name" value="Lambda_DNA-bd_dom_sf"/>
</dbReference>
<dbReference type="Gene3D" id="1.10.260.40">
    <property type="entry name" value="lambda repressor-like DNA-binding domains"/>
    <property type="match status" value="1"/>
</dbReference>
<reference evidence="2 3" key="1">
    <citation type="submission" date="2019-03" db="EMBL/GenBank/DDBJ databases">
        <title>Genomic Encyclopedia of Type Strains, Phase III (KMG-III): the genomes of soil and plant-associated and newly described type strains.</title>
        <authorList>
            <person name="Whitman W."/>
        </authorList>
    </citation>
    <scope>NUCLEOTIDE SEQUENCE [LARGE SCALE GENOMIC DNA]</scope>
    <source>
        <strain evidence="2 3">CECT 7972</strain>
    </source>
</reference>
<dbReference type="RefSeq" id="WP_036072883.1">
    <property type="nucleotide sequence ID" value="NZ_SNZK01000001.1"/>
</dbReference>
<protein>
    <submittedName>
        <fullName evidence="2">Transcriptional regulator with XRE-family HTH domain</fullName>
    </submittedName>
</protein>
<feature type="domain" description="HTH cro/C1-type" evidence="1">
    <location>
        <begin position="7"/>
        <end position="59"/>
    </location>
</feature>
<dbReference type="CDD" id="cd00093">
    <property type="entry name" value="HTH_XRE"/>
    <property type="match status" value="1"/>
</dbReference>
<proteinExistence type="predicted"/>